<keyword evidence="5 6" id="KW-0472">Membrane</keyword>
<accession>A0A1G9V4S5</accession>
<proteinExistence type="predicted"/>
<feature type="transmembrane region" description="Helical" evidence="6">
    <location>
        <begin position="42"/>
        <end position="69"/>
    </location>
</feature>
<feature type="transmembrane region" description="Helical" evidence="6">
    <location>
        <begin position="76"/>
        <end position="94"/>
    </location>
</feature>
<evidence type="ECO:0000256" key="5">
    <source>
        <dbReference type="ARBA" id="ARBA00023136"/>
    </source>
</evidence>
<feature type="transmembrane region" description="Helical" evidence="6">
    <location>
        <begin position="185"/>
        <end position="203"/>
    </location>
</feature>
<organism evidence="8 9">
    <name type="scientific">Haloarchaeobius iranensis</name>
    <dbReference type="NCBI Taxonomy" id="996166"/>
    <lineage>
        <taxon>Archaea</taxon>
        <taxon>Methanobacteriati</taxon>
        <taxon>Methanobacteriota</taxon>
        <taxon>Stenosarchaea group</taxon>
        <taxon>Halobacteria</taxon>
        <taxon>Halobacteriales</taxon>
        <taxon>Halorubellaceae</taxon>
        <taxon>Haloarchaeobius</taxon>
    </lineage>
</organism>
<evidence type="ECO:0000313" key="8">
    <source>
        <dbReference type="EMBL" id="SDM67056.1"/>
    </source>
</evidence>
<dbReference type="OrthoDB" id="293407at2157"/>
<dbReference type="PANTHER" id="PTHR12677:SF59">
    <property type="entry name" value="GOLGI APPARATUS MEMBRANE PROTEIN TVP38-RELATED"/>
    <property type="match status" value="1"/>
</dbReference>
<keyword evidence="9" id="KW-1185">Reference proteome</keyword>
<dbReference type="RefSeq" id="WP_175526398.1">
    <property type="nucleotide sequence ID" value="NZ_FNIA01000005.1"/>
</dbReference>
<keyword evidence="3 6" id="KW-0812">Transmembrane</keyword>
<dbReference type="GO" id="GO:0005886">
    <property type="term" value="C:plasma membrane"/>
    <property type="evidence" value="ECO:0007669"/>
    <property type="project" value="UniProtKB-SubCell"/>
</dbReference>
<dbReference type="InterPro" id="IPR015414">
    <property type="entry name" value="TMEM64"/>
</dbReference>
<comment type="subcellular location">
    <subcellularLocation>
        <location evidence="1">Cell membrane</location>
        <topology evidence="1">Multi-pass membrane protein</topology>
    </subcellularLocation>
</comment>
<evidence type="ECO:0000256" key="3">
    <source>
        <dbReference type="ARBA" id="ARBA00022692"/>
    </source>
</evidence>
<keyword evidence="4 6" id="KW-1133">Transmembrane helix</keyword>
<evidence type="ECO:0000256" key="2">
    <source>
        <dbReference type="ARBA" id="ARBA00022475"/>
    </source>
</evidence>
<protein>
    <submittedName>
        <fullName evidence="8">Uncharacterized membrane protein YdjX, TVP38/TMEM64 family, SNARE-associated domain</fullName>
    </submittedName>
</protein>
<evidence type="ECO:0000256" key="1">
    <source>
        <dbReference type="ARBA" id="ARBA00004651"/>
    </source>
</evidence>
<keyword evidence="2" id="KW-1003">Cell membrane</keyword>
<dbReference type="PANTHER" id="PTHR12677">
    <property type="entry name" value="GOLGI APPARATUS MEMBRANE PROTEIN TVP38-RELATED"/>
    <property type="match status" value="1"/>
</dbReference>
<evidence type="ECO:0000259" key="7">
    <source>
        <dbReference type="Pfam" id="PF09335"/>
    </source>
</evidence>
<feature type="transmembrane region" description="Helical" evidence="6">
    <location>
        <begin position="151"/>
        <end position="173"/>
    </location>
</feature>
<gene>
    <name evidence="8" type="ORF">SAMN05192554_105187</name>
</gene>
<evidence type="ECO:0000256" key="4">
    <source>
        <dbReference type="ARBA" id="ARBA00022989"/>
    </source>
</evidence>
<feature type="domain" description="VTT" evidence="7">
    <location>
        <begin position="58"/>
        <end position="170"/>
    </location>
</feature>
<sequence length="212" mass="22394">MRRRYRQAAVVLAVLSLLVLARLAVGGDVPGLLTAVESDVLFVVILAVGYLVRPFLAVPVTAFTLVVGYRFGWPGLPIALAGGVLTALPAYYAGRWYKRDDGVLGWLRRSGDELFDATGDLRGTIAGRLSPAPADAVAYGTGLADVPLGTFILGTFVGELPWILTIMAIGVSARNVTTGSSVDPLVLVGAGVLALALVARPLYQRYVERRAS</sequence>
<evidence type="ECO:0000313" key="9">
    <source>
        <dbReference type="Proteomes" id="UP000199370"/>
    </source>
</evidence>
<dbReference type="Proteomes" id="UP000199370">
    <property type="component" value="Unassembled WGS sequence"/>
</dbReference>
<dbReference type="STRING" id="996166.SAMN05192554_105187"/>
<name>A0A1G9V4S5_9EURY</name>
<dbReference type="Pfam" id="PF09335">
    <property type="entry name" value="VTT_dom"/>
    <property type="match status" value="1"/>
</dbReference>
<dbReference type="EMBL" id="FNIA01000005">
    <property type="protein sequence ID" value="SDM67056.1"/>
    <property type="molecule type" value="Genomic_DNA"/>
</dbReference>
<reference evidence="8 9" key="1">
    <citation type="submission" date="2016-10" db="EMBL/GenBank/DDBJ databases">
        <authorList>
            <person name="de Groot N.N."/>
        </authorList>
    </citation>
    <scope>NUCLEOTIDE SEQUENCE [LARGE SCALE GENOMIC DNA]</scope>
    <source>
        <strain evidence="9">EB21,IBRC-M 10013,KCTC 4048</strain>
    </source>
</reference>
<evidence type="ECO:0000256" key="6">
    <source>
        <dbReference type="SAM" id="Phobius"/>
    </source>
</evidence>
<dbReference type="InterPro" id="IPR032816">
    <property type="entry name" value="VTT_dom"/>
</dbReference>
<dbReference type="AlphaFoldDB" id="A0A1G9V4S5"/>